<protein>
    <submittedName>
        <fullName evidence="5">EAL domain-containing protein</fullName>
    </submittedName>
</protein>
<evidence type="ECO:0000313" key="6">
    <source>
        <dbReference type="Proteomes" id="UP000297472"/>
    </source>
</evidence>
<feature type="transmembrane region" description="Helical" evidence="2">
    <location>
        <begin position="127"/>
        <end position="147"/>
    </location>
</feature>
<proteinExistence type="predicted"/>
<accession>A0A4Y8JR60</accession>
<comment type="caution">
    <text evidence="5">The sequence shown here is derived from an EMBL/GenBank/DDBJ whole genome shotgun (WGS) entry which is preliminary data.</text>
</comment>
<feature type="transmembrane region" description="Helical" evidence="2">
    <location>
        <begin position="159"/>
        <end position="182"/>
    </location>
</feature>
<keyword evidence="6" id="KW-1185">Reference proteome</keyword>
<evidence type="ECO:0000259" key="4">
    <source>
        <dbReference type="PROSITE" id="PS50887"/>
    </source>
</evidence>
<feature type="transmembrane region" description="Helical" evidence="2">
    <location>
        <begin position="30"/>
        <end position="47"/>
    </location>
</feature>
<dbReference type="InterPro" id="IPR052155">
    <property type="entry name" value="Biofilm_reg_signaling"/>
</dbReference>
<dbReference type="SMART" id="SM00267">
    <property type="entry name" value="GGDEF"/>
    <property type="match status" value="1"/>
</dbReference>
<feature type="domain" description="EAL" evidence="3">
    <location>
        <begin position="510"/>
        <end position="764"/>
    </location>
</feature>
<dbReference type="CDD" id="cd01948">
    <property type="entry name" value="EAL"/>
    <property type="match status" value="1"/>
</dbReference>
<dbReference type="SMART" id="SM00052">
    <property type="entry name" value="EAL"/>
    <property type="match status" value="1"/>
</dbReference>
<dbReference type="CDD" id="cd01949">
    <property type="entry name" value="GGDEF"/>
    <property type="match status" value="1"/>
</dbReference>
<sequence length="795" mass="84780">MGPSSRQSEYRVAVRECWRRPEGITESTRWSFATLAVVSLLLSLPAALVDAQENPVREFVLLIGAVVLAGSCIHVYLSRRVSLWLDLLDAVVIIGFGLASPTPTSVVAYVFTAVWFRALYGSAWQSLLRCVLMAAALYVTVPLWPLVPHHAVSPSTVGLFESFPLLFLAVFIARQLGAGLLAREQGTKRVTALATTGSQLLGLTDSGQIRALAWTACTEICASTPGLRMLKAVRDGTGLRVEGAAGSFLRVPEALPGTAISTTADPADAQIVDPAALDAATGATLDWMCISLRSMREDSWMLVGAPRKIPSDALLCVRDLINQVALALRNSDVHHQLTVQAQYDSLTGLDNRASFTAKLSSGIDLHTGLDGLHVLFLDLDDFKDVNDVLGHRAGDAVLVEVAARLSACTRPLDVCARLGGDEFAVVLHGSTVAAATDVAQRVVDALTVPMVIGGRIARVGASVGIATATPGIDIDELVHQADVAMYAAKANGKGQVQTYHQGLLKADAPRLTFEWQLAAAAAAGELVIHYQPIVSLPNINCTGVEALVRWQHPERGLLFPGHFIEIAERTGVIVDIGAFVLRQACADAAAWQHAHAGIPLDVHVNVSARELDHDHFIDTVLDCLAATGFPAANLILELTETVILDAPVAIERVRALAAHGIKIAVDDFGTGYSSLTTLRTLPVDIIKLDMSFVAGALTNTVDRTVISAIVRMSAELGIETVAEGVERLDQQRFLEGIGTNAAQGYLYARPMPAASCARWLEGNLRDADASDDKMRGKSRTAPESGHTLVPVKLQS</sequence>
<dbReference type="PANTHER" id="PTHR44757">
    <property type="entry name" value="DIGUANYLATE CYCLASE DGCP"/>
    <property type="match status" value="1"/>
</dbReference>
<feature type="transmembrane region" description="Helical" evidence="2">
    <location>
        <begin position="59"/>
        <end position="78"/>
    </location>
</feature>
<keyword evidence="2" id="KW-1133">Transmembrane helix</keyword>
<feature type="region of interest" description="Disordered" evidence="1">
    <location>
        <begin position="768"/>
        <end position="795"/>
    </location>
</feature>
<dbReference type="Gene3D" id="3.30.70.270">
    <property type="match status" value="1"/>
</dbReference>
<dbReference type="PANTHER" id="PTHR44757:SF2">
    <property type="entry name" value="BIOFILM ARCHITECTURE MAINTENANCE PROTEIN MBAA"/>
    <property type="match status" value="1"/>
</dbReference>
<organism evidence="5 6">
    <name type="scientific">Cryobacterium cryoconiti</name>
    <dbReference type="NCBI Taxonomy" id="1259239"/>
    <lineage>
        <taxon>Bacteria</taxon>
        <taxon>Bacillati</taxon>
        <taxon>Actinomycetota</taxon>
        <taxon>Actinomycetes</taxon>
        <taxon>Micrococcales</taxon>
        <taxon>Microbacteriaceae</taxon>
        <taxon>Cryobacterium</taxon>
    </lineage>
</organism>
<evidence type="ECO:0000256" key="2">
    <source>
        <dbReference type="SAM" id="Phobius"/>
    </source>
</evidence>
<feature type="domain" description="GGDEF" evidence="4">
    <location>
        <begin position="370"/>
        <end position="501"/>
    </location>
</feature>
<keyword evidence="2" id="KW-0472">Membrane</keyword>
<name>A0A4Y8JR60_9MICO</name>
<dbReference type="EMBL" id="SOHA01000040">
    <property type="protein sequence ID" value="TFD27047.1"/>
    <property type="molecule type" value="Genomic_DNA"/>
</dbReference>
<dbReference type="InterPro" id="IPR043128">
    <property type="entry name" value="Rev_trsase/Diguanyl_cyclase"/>
</dbReference>
<dbReference type="SUPFAM" id="SSF55073">
    <property type="entry name" value="Nucleotide cyclase"/>
    <property type="match status" value="1"/>
</dbReference>
<dbReference type="InterPro" id="IPR035919">
    <property type="entry name" value="EAL_sf"/>
</dbReference>
<dbReference type="Pfam" id="PF00990">
    <property type="entry name" value="GGDEF"/>
    <property type="match status" value="1"/>
</dbReference>
<evidence type="ECO:0000313" key="5">
    <source>
        <dbReference type="EMBL" id="TFD27047.1"/>
    </source>
</evidence>
<dbReference type="OrthoDB" id="23692at2"/>
<dbReference type="InterPro" id="IPR000160">
    <property type="entry name" value="GGDEF_dom"/>
</dbReference>
<gene>
    <name evidence="5" type="ORF">E3T49_14275</name>
</gene>
<dbReference type="NCBIfam" id="TIGR00254">
    <property type="entry name" value="GGDEF"/>
    <property type="match status" value="1"/>
</dbReference>
<dbReference type="Proteomes" id="UP000297472">
    <property type="component" value="Unassembled WGS sequence"/>
</dbReference>
<dbReference type="InterPro" id="IPR029787">
    <property type="entry name" value="Nucleotide_cyclase"/>
</dbReference>
<dbReference type="AlphaFoldDB" id="A0A4Y8JR60"/>
<evidence type="ECO:0000256" key="1">
    <source>
        <dbReference type="SAM" id="MobiDB-lite"/>
    </source>
</evidence>
<dbReference type="SUPFAM" id="SSF141868">
    <property type="entry name" value="EAL domain-like"/>
    <property type="match status" value="1"/>
</dbReference>
<feature type="transmembrane region" description="Helical" evidence="2">
    <location>
        <begin position="90"/>
        <end position="115"/>
    </location>
</feature>
<dbReference type="InterPro" id="IPR001633">
    <property type="entry name" value="EAL_dom"/>
</dbReference>
<dbReference type="PROSITE" id="PS50883">
    <property type="entry name" value="EAL"/>
    <property type="match status" value="1"/>
</dbReference>
<dbReference type="Pfam" id="PF00563">
    <property type="entry name" value="EAL"/>
    <property type="match status" value="1"/>
</dbReference>
<dbReference type="Gene3D" id="3.20.20.450">
    <property type="entry name" value="EAL domain"/>
    <property type="match status" value="1"/>
</dbReference>
<dbReference type="PROSITE" id="PS50887">
    <property type="entry name" value="GGDEF"/>
    <property type="match status" value="1"/>
</dbReference>
<reference evidence="5 6" key="1">
    <citation type="submission" date="2019-03" db="EMBL/GenBank/DDBJ databases">
        <title>Genomics of glacier-inhabiting Cryobacterium strains.</title>
        <authorList>
            <person name="Liu Q."/>
            <person name="Xin Y.-H."/>
        </authorList>
    </citation>
    <scope>NUCLEOTIDE SEQUENCE [LARGE SCALE GENOMIC DNA]</scope>
    <source>
        <strain evidence="5 6">TMT1-51</strain>
    </source>
</reference>
<keyword evidence="2" id="KW-0812">Transmembrane</keyword>
<evidence type="ECO:0000259" key="3">
    <source>
        <dbReference type="PROSITE" id="PS50883"/>
    </source>
</evidence>